<dbReference type="EMBL" id="CP118615">
    <property type="protein sequence ID" value="WDZ84145.1"/>
    <property type="molecule type" value="Genomic_DNA"/>
</dbReference>
<dbReference type="SMART" id="SM00382">
    <property type="entry name" value="AAA"/>
    <property type="match status" value="1"/>
</dbReference>
<accession>A0ABY7ZMG3</accession>
<name>A0ABY7ZMG3_9ACTN</name>
<dbReference type="PROSITE" id="PS00211">
    <property type="entry name" value="ABC_TRANSPORTER_1"/>
    <property type="match status" value="1"/>
</dbReference>
<dbReference type="RefSeq" id="WP_275030710.1">
    <property type="nucleotide sequence ID" value="NZ_CP118615.1"/>
</dbReference>
<gene>
    <name evidence="6" type="ORF">PVK37_27385</name>
</gene>
<dbReference type="CDD" id="cd03268">
    <property type="entry name" value="ABC_BcrA_bacitracin_resist"/>
    <property type="match status" value="1"/>
</dbReference>
<dbReference type="Pfam" id="PF13732">
    <property type="entry name" value="DrrA1-3_C"/>
    <property type="match status" value="1"/>
</dbReference>
<evidence type="ECO:0000256" key="1">
    <source>
        <dbReference type="ARBA" id="ARBA00005417"/>
    </source>
</evidence>
<comment type="similarity">
    <text evidence="1">Belongs to the ABC transporter superfamily.</text>
</comment>
<feature type="domain" description="ABC transporter" evidence="5">
    <location>
        <begin position="7"/>
        <end position="232"/>
    </location>
</feature>
<dbReference type="InterPro" id="IPR025302">
    <property type="entry name" value="DrrA1/2-like_C"/>
</dbReference>
<reference evidence="6 7" key="1">
    <citation type="submission" date="2023-02" db="EMBL/GenBank/DDBJ databases">
        <authorList>
            <person name="Mo P."/>
        </authorList>
    </citation>
    <scope>NUCLEOTIDE SEQUENCE [LARGE SCALE GENOMIC DNA]</scope>
    <source>
        <strain evidence="6 7">HUAS 3</strain>
    </source>
</reference>
<protein>
    <submittedName>
        <fullName evidence="6">ABC transporter ATP-binding protein</fullName>
    </submittedName>
</protein>
<keyword evidence="7" id="KW-1185">Reference proteome</keyword>
<dbReference type="Gene3D" id="3.40.50.300">
    <property type="entry name" value="P-loop containing nucleotide triphosphate hydrolases"/>
    <property type="match status" value="1"/>
</dbReference>
<dbReference type="InterPro" id="IPR003439">
    <property type="entry name" value="ABC_transporter-like_ATP-bd"/>
</dbReference>
<keyword evidence="4 6" id="KW-0067">ATP-binding</keyword>
<dbReference type="Pfam" id="PF00005">
    <property type="entry name" value="ABC_tran"/>
    <property type="match status" value="1"/>
</dbReference>
<evidence type="ECO:0000313" key="7">
    <source>
        <dbReference type="Proteomes" id="UP001219605"/>
    </source>
</evidence>
<evidence type="ECO:0000313" key="6">
    <source>
        <dbReference type="EMBL" id="WDZ84145.1"/>
    </source>
</evidence>
<keyword evidence="3" id="KW-0547">Nucleotide-binding</keyword>
<dbReference type="InterPro" id="IPR017871">
    <property type="entry name" value="ABC_transporter-like_CS"/>
</dbReference>
<dbReference type="PROSITE" id="PS50893">
    <property type="entry name" value="ABC_TRANSPORTER_2"/>
    <property type="match status" value="1"/>
</dbReference>
<evidence type="ECO:0000256" key="4">
    <source>
        <dbReference type="ARBA" id="ARBA00022840"/>
    </source>
</evidence>
<dbReference type="GO" id="GO:0005524">
    <property type="term" value="F:ATP binding"/>
    <property type="evidence" value="ECO:0007669"/>
    <property type="project" value="UniProtKB-KW"/>
</dbReference>
<dbReference type="Proteomes" id="UP001219605">
    <property type="component" value="Chromosome"/>
</dbReference>
<evidence type="ECO:0000259" key="5">
    <source>
        <dbReference type="PROSITE" id="PS50893"/>
    </source>
</evidence>
<dbReference type="InterPro" id="IPR027417">
    <property type="entry name" value="P-loop_NTPase"/>
</dbReference>
<organism evidence="6 7">
    <name type="scientific">Micromonospora cathayae</name>
    <dbReference type="NCBI Taxonomy" id="3028804"/>
    <lineage>
        <taxon>Bacteria</taxon>
        <taxon>Bacillati</taxon>
        <taxon>Actinomycetota</taxon>
        <taxon>Actinomycetes</taxon>
        <taxon>Micromonosporales</taxon>
        <taxon>Micromonosporaceae</taxon>
        <taxon>Micromonospora</taxon>
    </lineage>
</organism>
<evidence type="ECO:0000256" key="3">
    <source>
        <dbReference type="ARBA" id="ARBA00022741"/>
    </source>
</evidence>
<dbReference type="InterPro" id="IPR003593">
    <property type="entry name" value="AAA+_ATPase"/>
</dbReference>
<sequence length="317" mass="33912">MGDRFAIEMDGVTKRYPRGITAVADLDLRVPEGEVLGFLGPNGAGKTTTMRMLVGLVRPTSGRIRVLGQPPGTPEQLAQVGALIESPTFYPHLSGLDNLRLAARYAGVPESAAERVLAEVDLAGRARSRFREYSLGMKQRLGVATALLKEPHLLILDEPTNGLDPAGVSEMRELLRSLGRRGHTVLLSSHVLGEVEQVCDRIAVINGGRLVADGTPDELRARLGSGLLVIVADPVDKAVACLRDHDAVSHVDTDEGTIRVTVDPALAAELNRRLVEAGVDVRELRPVRHTLEDAFLELTGAERAGGTDPTSPGEGDK</sequence>
<proteinExistence type="inferred from homology"/>
<dbReference type="PANTHER" id="PTHR43335:SF4">
    <property type="entry name" value="ABC TRANSPORTER, ATP-BINDING PROTEIN"/>
    <property type="match status" value="1"/>
</dbReference>
<dbReference type="PANTHER" id="PTHR43335">
    <property type="entry name" value="ABC TRANSPORTER, ATP-BINDING PROTEIN"/>
    <property type="match status" value="1"/>
</dbReference>
<keyword evidence="2" id="KW-0813">Transport</keyword>
<dbReference type="SUPFAM" id="SSF52540">
    <property type="entry name" value="P-loop containing nucleoside triphosphate hydrolases"/>
    <property type="match status" value="1"/>
</dbReference>
<evidence type="ECO:0000256" key="2">
    <source>
        <dbReference type="ARBA" id="ARBA00022448"/>
    </source>
</evidence>